<dbReference type="GO" id="GO:0016514">
    <property type="term" value="C:SWI/SNF complex"/>
    <property type="evidence" value="ECO:0007669"/>
    <property type="project" value="EnsemblFungi"/>
</dbReference>
<dbReference type="InterPro" id="IPR013933">
    <property type="entry name" value="CRC_Rsc7/Swp82"/>
</dbReference>
<reference evidence="1 2" key="1">
    <citation type="journal article" date="2011" name="Proc. Natl. Acad. Sci. U.S.A.">
        <title>Evolutionary erosion of yeast sex chromosomes by mating-type switching accidents.</title>
        <authorList>
            <person name="Gordon J.L."/>
            <person name="Armisen D."/>
            <person name="Proux-Wera E."/>
            <person name="Oheigeartaigh S.S."/>
            <person name="Byrne K.P."/>
            <person name="Wolfe K.H."/>
        </authorList>
    </citation>
    <scope>NUCLEOTIDE SEQUENCE [LARGE SCALE GENOMIC DNA]</scope>
    <source>
        <strain evidence="2">ATCC 22294 / BCRC 22015 / CBS 2517 / CECT 1963 / NBRC 1671 / NRRL Y-8276</strain>
    </source>
</reference>
<dbReference type="OrthoDB" id="5598844at2759"/>
<dbReference type="KEGG" id="kaf:KAFR_0C03700"/>
<dbReference type="GeneID" id="13885281"/>
<dbReference type="AlphaFoldDB" id="H2ASL2"/>
<gene>
    <name evidence="1" type="primary">KAFR0C03700</name>
    <name evidence="1" type="ORF">KAFR_0C03700</name>
</gene>
<dbReference type="STRING" id="1071382.H2ASL2"/>
<dbReference type="GO" id="GO:0006338">
    <property type="term" value="P:chromatin remodeling"/>
    <property type="evidence" value="ECO:0007669"/>
    <property type="project" value="EnsemblFungi"/>
</dbReference>
<keyword evidence="2" id="KW-1185">Reference proteome</keyword>
<dbReference type="GO" id="GO:0005829">
    <property type="term" value="C:cytosol"/>
    <property type="evidence" value="ECO:0007669"/>
    <property type="project" value="EnsemblFungi"/>
</dbReference>
<dbReference type="HOGENOM" id="CLU_493537_0_0_1"/>
<proteinExistence type="predicted"/>
<evidence type="ECO:0000313" key="2">
    <source>
        <dbReference type="Proteomes" id="UP000005220"/>
    </source>
</evidence>
<dbReference type="Pfam" id="PF08624">
    <property type="entry name" value="CRC_subunit"/>
    <property type="match status" value="1"/>
</dbReference>
<dbReference type="Proteomes" id="UP000005220">
    <property type="component" value="Chromosome 3"/>
</dbReference>
<name>H2ASL2_KAZAF</name>
<dbReference type="eggNOG" id="ENOG502QVDZ">
    <property type="taxonomic scope" value="Eukaryota"/>
</dbReference>
<dbReference type="InParanoid" id="H2ASL2"/>
<dbReference type="GO" id="GO:0006357">
    <property type="term" value="P:regulation of transcription by RNA polymerase II"/>
    <property type="evidence" value="ECO:0007669"/>
    <property type="project" value="EnsemblFungi"/>
</dbReference>
<evidence type="ECO:0000313" key="1">
    <source>
        <dbReference type="EMBL" id="CCF57362.1"/>
    </source>
</evidence>
<dbReference type="RefSeq" id="XP_003956497.1">
    <property type="nucleotide sequence ID" value="XM_003956448.1"/>
</dbReference>
<organism evidence="1 2">
    <name type="scientific">Kazachstania africana (strain ATCC 22294 / BCRC 22015 / CBS 2517 / CECT 1963 / NBRC 1671 / NRRL Y-8276)</name>
    <name type="common">Yeast</name>
    <name type="synonym">Kluyveromyces africanus</name>
    <dbReference type="NCBI Taxonomy" id="1071382"/>
    <lineage>
        <taxon>Eukaryota</taxon>
        <taxon>Fungi</taxon>
        <taxon>Dikarya</taxon>
        <taxon>Ascomycota</taxon>
        <taxon>Saccharomycotina</taxon>
        <taxon>Saccharomycetes</taxon>
        <taxon>Saccharomycetales</taxon>
        <taxon>Saccharomycetaceae</taxon>
        <taxon>Kazachstania</taxon>
    </lineage>
</organism>
<dbReference type="FunCoup" id="H2ASL2">
    <property type="interactions" value="227"/>
</dbReference>
<sequence length="588" mass="66625">MSTTEAQAQVFRIREDTILSHKRFVVKHVLQIIRQDELIQGPLNDYPMKYLRAPPDCFDITTNNDTLLLEYPQKQKDSNGERKIDSSGKLQNGQKYLFSTFTLPGRGSTLFVLVQDLLKAINYQTSDEDHFLANHPQFLAIKCNDSDNKFLKEQLHISGEARFVAARTAFIMFGALVVASGTRLIDDYWETLGPMQGLTTHHRVYKLSNHLISKVELLKPSYFHKEEKSNISTMERTITFESPYPTITEQPSLEMREEFAKQFAQGQHITSLVPGQSISGSLELKAQFKQPRYHSKNSLLQAAQLKALNMPIGKHEELMNQPNTNMPNNTTMNAAMDNSSTSLASLAGSVDTPNNTYVGDAGDSVPSPGIVTKPFKRMLSNILDTSVSKVKKTEEMDALTNVTSGSSKTDSSLNLNGWKFESLPLKGRDNLSNKNESFSFKGLPYYDEAKLLERLKKLTPKEITELEHLHDSVYLDSGLQKMRKIRKQKWSKYWQYKAGIPIGLNSKQVEEFKGIYLRELLEQTDVTTTYNEVTNTDETQTITRSPNANYLGFTNIKGFSAPYAPIPIDKLREIQQQAQKQQKAINQK</sequence>
<protein>
    <submittedName>
        <fullName evidence="1">Uncharacterized protein</fullName>
    </submittedName>
</protein>
<accession>H2ASL2</accession>
<dbReference type="EMBL" id="HE650823">
    <property type="protein sequence ID" value="CCF57362.1"/>
    <property type="molecule type" value="Genomic_DNA"/>
</dbReference>